<evidence type="ECO:0000256" key="5">
    <source>
        <dbReference type="ARBA" id="ARBA00022692"/>
    </source>
</evidence>
<keyword evidence="4 14" id="KW-0645">Protease</keyword>
<dbReference type="EMBL" id="CP122537">
    <property type="protein sequence ID" value="WGH79868.1"/>
    <property type="molecule type" value="Genomic_DNA"/>
</dbReference>
<feature type="transmembrane region" description="Helical" evidence="12">
    <location>
        <begin position="131"/>
        <end position="156"/>
    </location>
</feature>
<evidence type="ECO:0000256" key="10">
    <source>
        <dbReference type="ARBA" id="ARBA00023049"/>
    </source>
</evidence>
<keyword evidence="6" id="KW-0479">Metal-binding</keyword>
<comment type="similarity">
    <text evidence="3">Belongs to the peptidase M50B family.</text>
</comment>
<evidence type="ECO:0000256" key="3">
    <source>
        <dbReference type="ARBA" id="ARBA00007931"/>
    </source>
</evidence>
<accession>A0ABY8LEZ4</accession>
<feature type="transmembrane region" description="Helical" evidence="12">
    <location>
        <begin position="26"/>
        <end position="55"/>
    </location>
</feature>
<dbReference type="Pfam" id="PF02163">
    <property type="entry name" value="Peptidase_M50"/>
    <property type="match status" value="1"/>
</dbReference>
<feature type="transmembrane region" description="Helical" evidence="12">
    <location>
        <begin position="177"/>
        <end position="202"/>
    </location>
</feature>
<evidence type="ECO:0000256" key="7">
    <source>
        <dbReference type="ARBA" id="ARBA00022801"/>
    </source>
</evidence>
<keyword evidence="9 12" id="KW-1133">Transmembrane helix</keyword>
<gene>
    <name evidence="14" type="ORF">P8627_06290</name>
</gene>
<keyword evidence="5 12" id="KW-0812">Transmembrane</keyword>
<comment type="subcellular location">
    <subcellularLocation>
        <location evidence="2">Membrane</location>
        <topology evidence="2">Multi-pass membrane protein</topology>
    </subcellularLocation>
</comment>
<dbReference type="InterPro" id="IPR008915">
    <property type="entry name" value="Peptidase_M50"/>
</dbReference>
<evidence type="ECO:0000256" key="4">
    <source>
        <dbReference type="ARBA" id="ARBA00022670"/>
    </source>
</evidence>
<name>A0ABY8LEZ4_9RHOB</name>
<dbReference type="Proteomes" id="UP001243420">
    <property type="component" value="Chromosome"/>
</dbReference>
<evidence type="ECO:0000313" key="15">
    <source>
        <dbReference type="Proteomes" id="UP001243420"/>
    </source>
</evidence>
<keyword evidence="15" id="KW-1185">Reference proteome</keyword>
<dbReference type="RefSeq" id="WP_279966855.1">
    <property type="nucleotide sequence ID" value="NZ_CP122537.1"/>
</dbReference>
<evidence type="ECO:0000313" key="14">
    <source>
        <dbReference type="EMBL" id="WGH79868.1"/>
    </source>
</evidence>
<evidence type="ECO:0000256" key="1">
    <source>
        <dbReference type="ARBA" id="ARBA00001947"/>
    </source>
</evidence>
<sequence length="230" mass="24988">MITRDEPPLFEIPGPMGVPIQIAPSFLILAVILTGFHITPHSLAFVAMIALAILLHELGHAWGGYAVGNGARRVVLWGGGGFCEYDRASPPLAREFEVAMGPLTNLALWALSSLVASWLVDGYFATGIDALWYAGWYAGVFAKINLVLFALNLIPVQPLDGGKLLHLALMRRARPRNAARIAGAIGLFFALLWVPMMIAAYLTWGWLLLFLPSIPDHWRLARGAGVGVRP</sequence>
<comment type="cofactor">
    <cofactor evidence="1">
        <name>Zn(2+)</name>
        <dbReference type="ChEBI" id="CHEBI:29105"/>
    </cofactor>
</comment>
<evidence type="ECO:0000256" key="8">
    <source>
        <dbReference type="ARBA" id="ARBA00022833"/>
    </source>
</evidence>
<evidence type="ECO:0000256" key="2">
    <source>
        <dbReference type="ARBA" id="ARBA00004141"/>
    </source>
</evidence>
<dbReference type="PANTHER" id="PTHR39188:SF3">
    <property type="entry name" value="STAGE IV SPORULATION PROTEIN FB"/>
    <property type="match status" value="1"/>
</dbReference>
<feature type="domain" description="Peptidase M50" evidence="13">
    <location>
        <begin position="139"/>
        <end position="192"/>
    </location>
</feature>
<keyword evidence="7" id="KW-0378">Hydrolase</keyword>
<dbReference type="GO" id="GO:0006508">
    <property type="term" value="P:proteolysis"/>
    <property type="evidence" value="ECO:0007669"/>
    <property type="project" value="UniProtKB-KW"/>
</dbReference>
<organism evidence="14 15">
    <name type="scientific">Jannaschia ovalis</name>
    <dbReference type="NCBI Taxonomy" id="3038773"/>
    <lineage>
        <taxon>Bacteria</taxon>
        <taxon>Pseudomonadati</taxon>
        <taxon>Pseudomonadota</taxon>
        <taxon>Alphaproteobacteria</taxon>
        <taxon>Rhodobacterales</taxon>
        <taxon>Roseobacteraceae</taxon>
        <taxon>Jannaschia</taxon>
    </lineage>
</organism>
<evidence type="ECO:0000256" key="11">
    <source>
        <dbReference type="ARBA" id="ARBA00023136"/>
    </source>
</evidence>
<feature type="transmembrane region" description="Helical" evidence="12">
    <location>
        <begin position="106"/>
        <end position="125"/>
    </location>
</feature>
<keyword evidence="8" id="KW-0862">Zinc</keyword>
<dbReference type="PANTHER" id="PTHR39188">
    <property type="entry name" value="MEMBRANE-ASSOCIATED ZINC METALLOPROTEASE M50B"/>
    <property type="match status" value="1"/>
</dbReference>
<protein>
    <submittedName>
        <fullName evidence="14">Site-2 protease family protein</fullName>
    </submittedName>
</protein>
<proteinExistence type="inferred from homology"/>
<evidence type="ECO:0000256" key="6">
    <source>
        <dbReference type="ARBA" id="ARBA00022723"/>
    </source>
</evidence>
<keyword evidence="11 12" id="KW-0472">Membrane</keyword>
<keyword evidence="10" id="KW-0482">Metalloprotease</keyword>
<evidence type="ECO:0000256" key="12">
    <source>
        <dbReference type="SAM" id="Phobius"/>
    </source>
</evidence>
<dbReference type="GO" id="GO:0008233">
    <property type="term" value="F:peptidase activity"/>
    <property type="evidence" value="ECO:0007669"/>
    <property type="project" value="UniProtKB-KW"/>
</dbReference>
<reference evidence="14 15" key="1">
    <citation type="submission" date="2023-04" db="EMBL/GenBank/DDBJ databases">
        <title>Jannaschia ovalis sp. nov., a marine bacterium isolated from sea tidal flat.</title>
        <authorList>
            <person name="Kwon D.Y."/>
            <person name="Kim J.-J."/>
        </authorList>
    </citation>
    <scope>NUCLEOTIDE SEQUENCE [LARGE SCALE GENOMIC DNA]</scope>
    <source>
        <strain evidence="14 15">GRR-S6-38</strain>
    </source>
</reference>
<evidence type="ECO:0000256" key="9">
    <source>
        <dbReference type="ARBA" id="ARBA00022989"/>
    </source>
</evidence>
<evidence type="ECO:0000259" key="13">
    <source>
        <dbReference type="Pfam" id="PF02163"/>
    </source>
</evidence>